<feature type="transmembrane region" description="Helical" evidence="7">
    <location>
        <begin position="161"/>
        <end position="183"/>
    </location>
</feature>
<accession>A0A3A6PMD2</accession>
<dbReference type="Pfam" id="PF03773">
    <property type="entry name" value="ArsP_1"/>
    <property type="match status" value="1"/>
</dbReference>
<evidence type="ECO:0000313" key="8">
    <source>
        <dbReference type="EMBL" id="RJX40518.1"/>
    </source>
</evidence>
<evidence type="ECO:0000256" key="1">
    <source>
        <dbReference type="ARBA" id="ARBA00004651"/>
    </source>
</evidence>
<feature type="transmembrane region" description="Helical" evidence="7">
    <location>
        <begin position="93"/>
        <end position="117"/>
    </location>
</feature>
<evidence type="ECO:0000256" key="4">
    <source>
        <dbReference type="ARBA" id="ARBA00022692"/>
    </source>
</evidence>
<dbReference type="InterPro" id="IPR005524">
    <property type="entry name" value="DUF318"/>
</dbReference>
<keyword evidence="4 7" id="KW-0812">Transmembrane</keyword>
<sequence>MITKKEVELASTSTWKINATFIFVIALIIIFAVYPDLFTTNVLANVQGMNTFKTMLISIVLEAMPFLLLGVIVSSLMQVYIPEQWIKRFIPKNPILGVLVASFLGILFPVCECGLIPVVRRLIAKGMPLYAGVAFFLAGPIVNPVVYSATLVAFRTNPDMVYARMGLAVAVAACIGLIIYMFVKRDPLKDSPHSAHVQHGHAHHSHRHTHRTKKGGKLQEAIQHGGAEFFDMGKYLILGSFITALIQAFIPRSELIGIGQGEYTSHLFMIGFAYILSLCSTADAFVAASFVSTFSAGSLLTFLVFGPMIDLKGTLMLLSAFKARFVILLIVLVAIMVPIGALIIGRFYF</sequence>
<evidence type="ECO:0000256" key="2">
    <source>
        <dbReference type="ARBA" id="ARBA00006386"/>
    </source>
</evidence>
<evidence type="ECO:0000256" key="7">
    <source>
        <dbReference type="SAM" id="Phobius"/>
    </source>
</evidence>
<feature type="transmembrane region" description="Helical" evidence="7">
    <location>
        <begin position="129"/>
        <end position="154"/>
    </location>
</feature>
<dbReference type="OrthoDB" id="9810876at2"/>
<dbReference type="Proteomes" id="UP000267798">
    <property type="component" value="Unassembled WGS sequence"/>
</dbReference>
<keyword evidence="3" id="KW-1003">Cell membrane</keyword>
<dbReference type="EMBL" id="QXQB01000001">
    <property type="protein sequence ID" value="RJX40518.1"/>
    <property type="molecule type" value="Genomic_DNA"/>
</dbReference>
<keyword evidence="5 7" id="KW-1133">Transmembrane helix</keyword>
<feature type="transmembrane region" description="Helical" evidence="7">
    <location>
        <begin position="325"/>
        <end position="348"/>
    </location>
</feature>
<dbReference type="PANTHER" id="PTHR34184:SF4">
    <property type="entry name" value="UPF0718 PROTEIN YCGR"/>
    <property type="match status" value="1"/>
</dbReference>
<evidence type="ECO:0000256" key="5">
    <source>
        <dbReference type="ARBA" id="ARBA00022989"/>
    </source>
</evidence>
<feature type="transmembrane region" description="Helical" evidence="7">
    <location>
        <begin position="284"/>
        <end position="305"/>
    </location>
</feature>
<dbReference type="GO" id="GO:0005886">
    <property type="term" value="C:plasma membrane"/>
    <property type="evidence" value="ECO:0007669"/>
    <property type="project" value="UniProtKB-SubCell"/>
</dbReference>
<comment type="similarity">
    <text evidence="2">Belongs to the UPF0718 family.</text>
</comment>
<protein>
    <submittedName>
        <fullName evidence="8">Permease</fullName>
    </submittedName>
</protein>
<keyword evidence="9" id="KW-1185">Reference proteome</keyword>
<evidence type="ECO:0000256" key="3">
    <source>
        <dbReference type="ARBA" id="ARBA00022475"/>
    </source>
</evidence>
<dbReference type="AlphaFoldDB" id="A0A3A6PMD2"/>
<dbReference type="InterPro" id="IPR052923">
    <property type="entry name" value="UPF0718"/>
</dbReference>
<keyword evidence="6 7" id="KW-0472">Membrane</keyword>
<feature type="transmembrane region" description="Helical" evidence="7">
    <location>
        <begin position="55"/>
        <end position="81"/>
    </location>
</feature>
<comment type="subcellular location">
    <subcellularLocation>
        <location evidence="1">Cell membrane</location>
        <topology evidence="1">Multi-pass membrane protein</topology>
    </subcellularLocation>
</comment>
<reference evidence="8 9" key="1">
    <citation type="submission" date="2018-09" db="EMBL/GenBank/DDBJ databases">
        <title>Paenibacillus aracenensis nov. sp. isolated from a cave in southern Spain.</title>
        <authorList>
            <person name="Jurado V."/>
            <person name="Gutierrez-Patricio S."/>
            <person name="Gonzalez-Pimentel J.L."/>
            <person name="Miller A.Z."/>
            <person name="Laiz L."/>
            <person name="Saiz-Jimenez C."/>
        </authorList>
    </citation>
    <scope>NUCLEOTIDE SEQUENCE [LARGE SCALE GENOMIC DNA]</scope>
    <source>
        <strain evidence="8 9">JCM 19203</strain>
    </source>
</reference>
<feature type="transmembrane region" description="Helical" evidence="7">
    <location>
        <begin position="262"/>
        <end position="278"/>
    </location>
</feature>
<feature type="transmembrane region" description="Helical" evidence="7">
    <location>
        <begin position="15"/>
        <end position="35"/>
    </location>
</feature>
<dbReference type="RefSeq" id="WP_120106087.1">
    <property type="nucleotide sequence ID" value="NZ_QXQB01000001.1"/>
</dbReference>
<comment type="caution">
    <text evidence="8">The sequence shown here is derived from an EMBL/GenBank/DDBJ whole genome shotgun (WGS) entry which is preliminary data.</text>
</comment>
<name>A0A3A6PMD2_9BACL</name>
<evidence type="ECO:0000313" key="9">
    <source>
        <dbReference type="Proteomes" id="UP000267798"/>
    </source>
</evidence>
<proteinExistence type="inferred from homology"/>
<organism evidence="8 9">
    <name type="scientific">Paenibacillus pinisoli</name>
    <dbReference type="NCBI Taxonomy" id="1276110"/>
    <lineage>
        <taxon>Bacteria</taxon>
        <taxon>Bacillati</taxon>
        <taxon>Bacillota</taxon>
        <taxon>Bacilli</taxon>
        <taxon>Bacillales</taxon>
        <taxon>Paenibacillaceae</taxon>
        <taxon>Paenibacillus</taxon>
    </lineage>
</organism>
<gene>
    <name evidence="8" type="ORF">D3P09_00395</name>
</gene>
<evidence type="ECO:0000256" key="6">
    <source>
        <dbReference type="ARBA" id="ARBA00023136"/>
    </source>
</evidence>
<dbReference type="PANTHER" id="PTHR34184">
    <property type="entry name" value="UPF0718 PROTEIN YCGR"/>
    <property type="match status" value="1"/>
</dbReference>